<evidence type="ECO:0000313" key="2">
    <source>
        <dbReference type="Proteomes" id="UP001597493"/>
    </source>
</evidence>
<comment type="caution">
    <text evidence="1">The sequence shown here is derived from an EMBL/GenBank/DDBJ whole genome shotgun (WGS) entry which is preliminary data.</text>
</comment>
<evidence type="ECO:0000313" key="1">
    <source>
        <dbReference type="EMBL" id="MFD2662943.1"/>
    </source>
</evidence>
<organism evidence="1 2">
    <name type="scientific">Paenibacillus thailandensis</name>
    <dbReference type="NCBI Taxonomy" id="393250"/>
    <lineage>
        <taxon>Bacteria</taxon>
        <taxon>Bacillati</taxon>
        <taxon>Bacillota</taxon>
        <taxon>Bacilli</taxon>
        <taxon>Bacillales</taxon>
        <taxon>Paenibacillaceae</taxon>
        <taxon>Paenibacillus</taxon>
    </lineage>
</organism>
<sequence>MDKFITVNHTIEDVNGTPHHVVRLYTPNQKQFEYKIGRWPVTETDDSLDAIWSGVFEAGELCKEFGVDSIAVHSTDTAAFAAYNAEVDAL</sequence>
<reference evidence="2" key="1">
    <citation type="journal article" date="2019" name="Int. J. Syst. Evol. Microbiol.">
        <title>The Global Catalogue of Microorganisms (GCM) 10K type strain sequencing project: providing services to taxonomists for standard genome sequencing and annotation.</title>
        <authorList>
            <consortium name="The Broad Institute Genomics Platform"/>
            <consortium name="The Broad Institute Genome Sequencing Center for Infectious Disease"/>
            <person name="Wu L."/>
            <person name="Ma J."/>
        </authorList>
    </citation>
    <scope>NUCLEOTIDE SEQUENCE [LARGE SCALE GENOMIC DNA]</scope>
    <source>
        <strain evidence="2">TISTR 1827</strain>
    </source>
</reference>
<accession>A0ABW5R2Q1</accession>
<protein>
    <submittedName>
        <fullName evidence="1">Uncharacterized protein</fullName>
    </submittedName>
</protein>
<dbReference type="Proteomes" id="UP001597493">
    <property type="component" value="Unassembled WGS sequence"/>
</dbReference>
<gene>
    <name evidence="1" type="ORF">ACFSW5_22050</name>
</gene>
<proteinExistence type="predicted"/>
<keyword evidence="2" id="KW-1185">Reference proteome</keyword>
<dbReference type="RefSeq" id="WP_379278068.1">
    <property type="nucleotide sequence ID" value="NZ_JBHUGT010000043.1"/>
</dbReference>
<name>A0ABW5R2Q1_9BACL</name>
<dbReference type="EMBL" id="JBHUMY010000036">
    <property type="protein sequence ID" value="MFD2662943.1"/>
    <property type="molecule type" value="Genomic_DNA"/>
</dbReference>